<evidence type="ECO:0000313" key="4">
    <source>
        <dbReference type="Proteomes" id="UP000777774"/>
    </source>
</evidence>
<evidence type="ECO:0000313" key="3">
    <source>
        <dbReference type="EMBL" id="NKY38395.1"/>
    </source>
</evidence>
<proteinExistence type="predicted"/>
<keyword evidence="1" id="KW-0175">Coiled coil</keyword>
<dbReference type="Proteomes" id="UP000777774">
    <property type="component" value="Unassembled WGS sequence"/>
</dbReference>
<keyword evidence="4" id="KW-1185">Reference proteome</keyword>
<reference evidence="3 4" key="1">
    <citation type="submission" date="2020-04" db="EMBL/GenBank/DDBJ databases">
        <title>MicrobeNet Type strains.</title>
        <authorList>
            <person name="Nicholson A.C."/>
        </authorList>
    </citation>
    <scope>NUCLEOTIDE SEQUENCE [LARGE SCALE GENOMIC DNA]</scope>
    <source>
        <strain evidence="3 4">ATCC BAA-787</strain>
    </source>
</reference>
<keyword evidence="2" id="KW-0812">Transmembrane</keyword>
<name>A0ABX1JVS1_9CELL</name>
<dbReference type="Pfam" id="PF05137">
    <property type="entry name" value="PilN"/>
    <property type="match status" value="1"/>
</dbReference>
<dbReference type="InterPro" id="IPR007813">
    <property type="entry name" value="PilN"/>
</dbReference>
<keyword evidence="2" id="KW-1133">Transmembrane helix</keyword>
<dbReference type="EMBL" id="JAAXOY010000022">
    <property type="protein sequence ID" value="NKY38395.1"/>
    <property type="molecule type" value="Genomic_DNA"/>
</dbReference>
<evidence type="ECO:0000256" key="2">
    <source>
        <dbReference type="SAM" id="Phobius"/>
    </source>
</evidence>
<feature type="transmembrane region" description="Helical" evidence="2">
    <location>
        <begin position="46"/>
        <end position="67"/>
    </location>
</feature>
<evidence type="ECO:0000256" key="1">
    <source>
        <dbReference type="SAM" id="Coils"/>
    </source>
</evidence>
<accession>A0ABX1JVS1</accession>
<gene>
    <name evidence="3" type="ORF">HGA02_02310</name>
</gene>
<protein>
    <submittedName>
        <fullName evidence="3">Fimbrial assembly protein</fullName>
    </submittedName>
</protein>
<keyword evidence="2" id="KW-0472">Membrane</keyword>
<sequence>MSTVLEKKPRTKSAGGGTALSGTLPQVNLLPPEVRAARGLRATKRWLLISLVVTFALCAGGFGLALISGASAATELAEAQAETERLELEQQKYAEVPQVLGALDQATTARSVGMSTEVEWKPYVDAITAVLPAGVYLDTFTVTGATPTVPAAAPTDPLQGPSVGQIQFTAYSRTVPDVAALIDSLASVPGFTDPWATSAELTEEDGVFYNVIATVQFTDTAYAHRFDAVQEGS</sequence>
<dbReference type="RefSeq" id="WP_168677145.1">
    <property type="nucleotide sequence ID" value="NZ_JAAXOY010000022.1"/>
</dbReference>
<comment type="caution">
    <text evidence="3">The sequence shown here is derived from an EMBL/GenBank/DDBJ whole genome shotgun (WGS) entry which is preliminary data.</text>
</comment>
<feature type="coiled-coil region" evidence="1">
    <location>
        <begin position="69"/>
        <end position="96"/>
    </location>
</feature>
<organism evidence="3 4">
    <name type="scientific">Cellulomonas septica</name>
    <dbReference type="NCBI Taxonomy" id="285080"/>
    <lineage>
        <taxon>Bacteria</taxon>
        <taxon>Bacillati</taxon>
        <taxon>Actinomycetota</taxon>
        <taxon>Actinomycetes</taxon>
        <taxon>Micrococcales</taxon>
        <taxon>Cellulomonadaceae</taxon>
        <taxon>Cellulomonas</taxon>
    </lineage>
</organism>